<dbReference type="RefSeq" id="WP_100712464.1">
    <property type="nucleotide sequence ID" value="NZ_NPDY01000001.1"/>
</dbReference>
<evidence type="ECO:0008006" key="5">
    <source>
        <dbReference type="Google" id="ProtNLM"/>
    </source>
</evidence>
<dbReference type="Proteomes" id="UP000231962">
    <property type="component" value="Unassembled WGS sequence"/>
</dbReference>
<dbReference type="EMBL" id="NPDY01000001">
    <property type="protein sequence ID" value="PJZ71479.1"/>
    <property type="molecule type" value="Genomic_DNA"/>
</dbReference>
<sequence length="135" mass="13927">MKKTLLLLPILAALLWSCGDEKKTDNTALFVALTGALPHSIEIFKSTTSVNNSASISVTVYSGQGCTGTVIVAPFTMTDASNTTTVQVPANAVYSIRAIDSGQIETPICGNSTDASNVRPGGTSTCQIISAAINC</sequence>
<evidence type="ECO:0000313" key="1">
    <source>
        <dbReference type="EMBL" id="PJZ71479.1"/>
    </source>
</evidence>
<comment type="caution">
    <text evidence="2">The sequence shown here is derived from an EMBL/GenBank/DDBJ whole genome shotgun (WGS) entry which is preliminary data.</text>
</comment>
<organism evidence="2 4">
    <name type="scientific">Leptospira perolatii</name>
    <dbReference type="NCBI Taxonomy" id="2023191"/>
    <lineage>
        <taxon>Bacteria</taxon>
        <taxon>Pseudomonadati</taxon>
        <taxon>Spirochaetota</taxon>
        <taxon>Spirochaetia</taxon>
        <taxon>Leptospirales</taxon>
        <taxon>Leptospiraceae</taxon>
        <taxon>Leptospira</taxon>
    </lineage>
</organism>
<proteinExistence type="predicted"/>
<dbReference type="Proteomes" id="UP000231990">
    <property type="component" value="Unassembled WGS sequence"/>
</dbReference>
<evidence type="ECO:0000313" key="3">
    <source>
        <dbReference type="Proteomes" id="UP000231962"/>
    </source>
</evidence>
<evidence type="ECO:0000313" key="4">
    <source>
        <dbReference type="Proteomes" id="UP000231990"/>
    </source>
</evidence>
<gene>
    <name evidence="1" type="ORF">CH360_03020</name>
    <name evidence="2" type="ORF">CH373_03025</name>
</gene>
<dbReference type="AlphaFoldDB" id="A0A2M9ZSL5"/>
<protein>
    <recommendedName>
        <fullName evidence="5">Lipoprotein</fullName>
    </recommendedName>
</protein>
<name>A0A2M9ZSL5_9LEPT</name>
<keyword evidence="3" id="KW-1185">Reference proteome</keyword>
<evidence type="ECO:0000313" key="2">
    <source>
        <dbReference type="EMBL" id="PJZ75014.1"/>
    </source>
</evidence>
<accession>A0A2M9ZSL5</accession>
<reference evidence="3 4" key="1">
    <citation type="submission" date="2017-07" db="EMBL/GenBank/DDBJ databases">
        <title>Leptospira spp. isolated from tropical soils.</title>
        <authorList>
            <person name="Thibeaux R."/>
            <person name="Iraola G."/>
            <person name="Ferres I."/>
            <person name="Bierque E."/>
            <person name="Girault D."/>
            <person name="Soupe-Gilbert M.-E."/>
            <person name="Picardeau M."/>
            <person name="Goarant C."/>
        </authorList>
    </citation>
    <scope>NUCLEOTIDE SEQUENCE [LARGE SCALE GENOMIC DNA]</scope>
    <source>
        <strain evidence="2 4">FH1-B-B1</strain>
        <strain evidence="1 3">FH1-B-C1</strain>
    </source>
</reference>
<dbReference type="EMBL" id="NPDZ01000001">
    <property type="protein sequence ID" value="PJZ75014.1"/>
    <property type="molecule type" value="Genomic_DNA"/>
</dbReference>